<dbReference type="AlphaFoldDB" id="X1T123"/>
<sequence length="213" mass="24651">MTNITLDPITKRFTQSIPEEKTCYICNGDNFVDDHHYDLQYGKISEETVPLCRRCHKTIHMYRGIHMFEDVYLDRAIEVWNRTQVLLNRPLMTKDKIERSKYWLKKHGIKGVKGIDEGEGSQTPAFPFHLPHGEPLCGWDWFNEHLYDLLDYVPRIEVVGPGIDLAVDISNKRELGKVSKALKGLKVNKGGNNKKVITLNSKTKRFKEVQNVV</sequence>
<dbReference type="EMBL" id="BARW01008865">
    <property type="protein sequence ID" value="GAI73769.1"/>
    <property type="molecule type" value="Genomic_DNA"/>
</dbReference>
<proteinExistence type="predicted"/>
<gene>
    <name evidence="1" type="ORF">S12H4_18020</name>
</gene>
<reference evidence="1" key="1">
    <citation type="journal article" date="2014" name="Front. Microbiol.">
        <title>High frequency of phylogenetically diverse reductive dehalogenase-homologous genes in deep subseafloor sedimentary metagenomes.</title>
        <authorList>
            <person name="Kawai M."/>
            <person name="Futagami T."/>
            <person name="Toyoda A."/>
            <person name="Takaki Y."/>
            <person name="Nishi S."/>
            <person name="Hori S."/>
            <person name="Arai W."/>
            <person name="Tsubouchi T."/>
            <person name="Morono Y."/>
            <person name="Uchiyama I."/>
            <person name="Ito T."/>
            <person name="Fujiyama A."/>
            <person name="Inagaki F."/>
            <person name="Takami H."/>
        </authorList>
    </citation>
    <scope>NUCLEOTIDE SEQUENCE</scope>
    <source>
        <strain evidence="1">Expedition CK06-06</strain>
    </source>
</reference>
<evidence type="ECO:0000313" key="1">
    <source>
        <dbReference type="EMBL" id="GAI73769.1"/>
    </source>
</evidence>
<comment type="caution">
    <text evidence="1">The sequence shown here is derived from an EMBL/GenBank/DDBJ whole genome shotgun (WGS) entry which is preliminary data.</text>
</comment>
<organism evidence="1">
    <name type="scientific">marine sediment metagenome</name>
    <dbReference type="NCBI Taxonomy" id="412755"/>
    <lineage>
        <taxon>unclassified sequences</taxon>
        <taxon>metagenomes</taxon>
        <taxon>ecological metagenomes</taxon>
    </lineage>
</organism>
<accession>X1T123</accession>
<protein>
    <submittedName>
        <fullName evidence="1">Uncharacterized protein</fullName>
    </submittedName>
</protein>
<name>X1T123_9ZZZZ</name>